<feature type="non-terminal residue" evidence="3">
    <location>
        <position position="157"/>
    </location>
</feature>
<evidence type="ECO:0000313" key="3">
    <source>
        <dbReference type="EMBL" id="ELR13470.1"/>
    </source>
</evidence>
<dbReference type="SUPFAM" id="SSF53474">
    <property type="entry name" value="alpha/beta-Hydrolases"/>
    <property type="match status" value="1"/>
</dbReference>
<sequence>VDYRLAPEHPFPAALEDALAVYTWLIDPQGGGYRPQNVVIGGDSAGGGLTLATMLRARDQGLPLPSAIVCLSPWVDLECRGESWKKYKSYDYLSMPETFNCPQMYAGNHRLDHPLISPINASLVVGEVEVLRDEAVMLAEKAKRDGVDATLEIYTDM</sequence>
<feature type="domain" description="Alpha/beta hydrolase fold-3" evidence="2">
    <location>
        <begin position="1"/>
        <end position="157"/>
    </location>
</feature>
<dbReference type="GO" id="GO:0016787">
    <property type="term" value="F:hydrolase activity"/>
    <property type="evidence" value="ECO:0007669"/>
    <property type="project" value="UniProtKB-KW"/>
</dbReference>
<evidence type="ECO:0000259" key="2">
    <source>
        <dbReference type="Pfam" id="PF07859"/>
    </source>
</evidence>
<dbReference type="Pfam" id="PF07859">
    <property type="entry name" value="Abhydrolase_3"/>
    <property type="match status" value="1"/>
</dbReference>
<reference evidence="3 4" key="1">
    <citation type="journal article" date="2013" name="Genome Biol.">
        <title>Genome of Acanthamoeba castellanii highlights extensive lateral gene transfer and early evolution of tyrosine kinase signaling.</title>
        <authorList>
            <person name="Clarke M."/>
            <person name="Lohan A.J."/>
            <person name="Liu B."/>
            <person name="Lagkouvardos I."/>
            <person name="Roy S."/>
            <person name="Zafar N."/>
            <person name="Bertelli C."/>
            <person name="Schilde C."/>
            <person name="Kianianmomeni A."/>
            <person name="Burglin T.R."/>
            <person name="Frech C."/>
            <person name="Turcotte B."/>
            <person name="Kopec K.O."/>
            <person name="Synnott J.M."/>
            <person name="Choo C."/>
            <person name="Paponov I."/>
            <person name="Finkler A."/>
            <person name="Soon Heng Tan C."/>
            <person name="Hutchins A.P."/>
            <person name="Weinmeier T."/>
            <person name="Rattei T."/>
            <person name="Chu J.S."/>
            <person name="Gimenez G."/>
            <person name="Irimia M."/>
            <person name="Rigden D.J."/>
            <person name="Fitzpatrick D.A."/>
            <person name="Lorenzo-Morales J."/>
            <person name="Bateman A."/>
            <person name="Chiu C.H."/>
            <person name="Tang P."/>
            <person name="Hegemann P."/>
            <person name="Fromm H."/>
            <person name="Raoult D."/>
            <person name="Greub G."/>
            <person name="Miranda-Saavedra D."/>
            <person name="Chen N."/>
            <person name="Nash P."/>
            <person name="Ginger M.L."/>
            <person name="Horn M."/>
            <person name="Schaap P."/>
            <person name="Caler L."/>
            <person name="Loftus B."/>
        </authorList>
    </citation>
    <scope>NUCLEOTIDE SEQUENCE [LARGE SCALE GENOMIC DNA]</scope>
    <source>
        <strain evidence="3 4">Neff</strain>
    </source>
</reference>
<keyword evidence="4" id="KW-1185">Reference proteome</keyword>
<dbReference type="InterPro" id="IPR013094">
    <property type="entry name" value="AB_hydrolase_3"/>
</dbReference>
<dbReference type="PANTHER" id="PTHR48081:SF8">
    <property type="entry name" value="ALPHA_BETA HYDROLASE FOLD-3 DOMAIN-CONTAINING PROTEIN-RELATED"/>
    <property type="match status" value="1"/>
</dbReference>
<dbReference type="AlphaFoldDB" id="L8GK58"/>
<keyword evidence="1 3" id="KW-0378">Hydrolase</keyword>
<dbReference type="KEGG" id="acan:ACA1_245830"/>
<dbReference type="VEuPathDB" id="AmoebaDB:ACA1_245830"/>
<dbReference type="RefSeq" id="XP_004335483.1">
    <property type="nucleotide sequence ID" value="XM_004335435.1"/>
</dbReference>
<dbReference type="OrthoDB" id="14627at2759"/>
<proteinExistence type="predicted"/>
<dbReference type="InterPro" id="IPR050300">
    <property type="entry name" value="GDXG_lipolytic_enzyme"/>
</dbReference>
<dbReference type="EMBL" id="KB008093">
    <property type="protein sequence ID" value="ELR13470.1"/>
    <property type="molecule type" value="Genomic_DNA"/>
</dbReference>
<dbReference type="InterPro" id="IPR029058">
    <property type="entry name" value="AB_hydrolase_fold"/>
</dbReference>
<dbReference type="Gene3D" id="3.40.50.1820">
    <property type="entry name" value="alpha/beta hydrolase"/>
    <property type="match status" value="1"/>
</dbReference>
<evidence type="ECO:0000313" key="4">
    <source>
        <dbReference type="Proteomes" id="UP000011083"/>
    </source>
</evidence>
<gene>
    <name evidence="3" type="ORF">ACA1_245830</name>
</gene>
<dbReference type="Proteomes" id="UP000011083">
    <property type="component" value="Unassembled WGS sequence"/>
</dbReference>
<evidence type="ECO:0000256" key="1">
    <source>
        <dbReference type="ARBA" id="ARBA00022801"/>
    </source>
</evidence>
<dbReference type="PANTHER" id="PTHR48081">
    <property type="entry name" value="AB HYDROLASE SUPERFAMILY PROTEIN C4A8.06C"/>
    <property type="match status" value="1"/>
</dbReference>
<dbReference type="STRING" id="1257118.L8GK58"/>
<feature type="non-terminal residue" evidence="3">
    <location>
        <position position="1"/>
    </location>
</feature>
<dbReference type="GeneID" id="14913897"/>
<accession>L8GK58</accession>
<protein>
    <submittedName>
        <fullName evidence="3">Alpha/beta hydrolase domain containing protein</fullName>
    </submittedName>
</protein>
<organism evidence="3 4">
    <name type="scientific">Acanthamoeba castellanii (strain ATCC 30010 / Neff)</name>
    <dbReference type="NCBI Taxonomy" id="1257118"/>
    <lineage>
        <taxon>Eukaryota</taxon>
        <taxon>Amoebozoa</taxon>
        <taxon>Discosea</taxon>
        <taxon>Longamoebia</taxon>
        <taxon>Centramoebida</taxon>
        <taxon>Acanthamoebidae</taxon>
        <taxon>Acanthamoeba</taxon>
    </lineage>
</organism>
<name>L8GK58_ACACF</name>